<feature type="compositionally biased region" description="Low complexity" evidence="2">
    <location>
        <begin position="755"/>
        <end position="779"/>
    </location>
</feature>
<feature type="domain" description="Pesticidal crystal protein Cry1Aa" evidence="4">
    <location>
        <begin position="439"/>
        <end position="490"/>
    </location>
</feature>
<evidence type="ECO:0000256" key="2">
    <source>
        <dbReference type="SAM" id="MobiDB-lite"/>
    </source>
</evidence>
<feature type="region of interest" description="Disordered" evidence="2">
    <location>
        <begin position="35"/>
        <end position="79"/>
    </location>
</feature>
<dbReference type="Pfam" id="PF18449">
    <property type="entry name" value="Endotoxin_C2"/>
    <property type="match status" value="2"/>
</dbReference>
<organism evidence="5 6">
    <name type="scientific">Breznakia pachnodae</name>
    <dbReference type="NCBI Taxonomy" id="265178"/>
    <lineage>
        <taxon>Bacteria</taxon>
        <taxon>Bacillati</taxon>
        <taxon>Bacillota</taxon>
        <taxon>Erysipelotrichia</taxon>
        <taxon>Erysipelotrichales</taxon>
        <taxon>Erysipelotrichaceae</taxon>
        <taxon>Breznakia</taxon>
    </lineage>
</organism>
<protein>
    <recommendedName>
        <fullName evidence="4">Pesticidal crystal protein Cry1Aa domain-containing protein</fullName>
    </recommendedName>
</protein>
<dbReference type="InterPro" id="IPR011050">
    <property type="entry name" value="Pectin_lyase_fold/virulence"/>
</dbReference>
<dbReference type="InterPro" id="IPR054544">
    <property type="entry name" value="Pest_crys_Cry1Aa_dom-IV"/>
</dbReference>
<comment type="caution">
    <text evidence="5">The sequence shown here is derived from an EMBL/GenBank/DDBJ whole genome shotgun (WGS) entry which is preliminary data.</text>
</comment>
<proteinExistence type="predicted"/>
<reference evidence="5 6" key="1">
    <citation type="submission" date="2023-07" db="EMBL/GenBank/DDBJ databases">
        <title>Genomic Encyclopedia of Type Strains, Phase IV (KMG-IV): sequencing the most valuable type-strain genomes for metagenomic binning, comparative biology and taxonomic classification.</title>
        <authorList>
            <person name="Goeker M."/>
        </authorList>
    </citation>
    <scope>NUCLEOTIDE SEQUENCE [LARGE SCALE GENOMIC DNA]</scope>
    <source>
        <strain evidence="5 6">DSM 16784</strain>
    </source>
</reference>
<keyword evidence="3" id="KW-1133">Transmembrane helix</keyword>
<keyword evidence="6" id="KW-1185">Reference proteome</keyword>
<gene>
    <name evidence="5" type="ORF">J2S15_001121</name>
</gene>
<evidence type="ECO:0000313" key="6">
    <source>
        <dbReference type="Proteomes" id="UP001230220"/>
    </source>
</evidence>
<evidence type="ECO:0000256" key="3">
    <source>
        <dbReference type="SAM" id="Phobius"/>
    </source>
</evidence>
<evidence type="ECO:0000313" key="5">
    <source>
        <dbReference type="EMBL" id="MDQ0360390.1"/>
    </source>
</evidence>
<dbReference type="SUPFAM" id="SSF51126">
    <property type="entry name" value="Pectin lyase-like"/>
    <property type="match status" value="1"/>
</dbReference>
<dbReference type="InterPro" id="IPR046776">
    <property type="entry name" value="Pectate_lyase_5"/>
</dbReference>
<feature type="domain" description="Pesticidal crystal protein Cry1Aa" evidence="4">
    <location>
        <begin position="606"/>
        <end position="664"/>
    </location>
</feature>
<keyword evidence="1" id="KW-0175">Coiled coil</keyword>
<keyword evidence="3" id="KW-0812">Transmembrane</keyword>
<feature type="coiled-coil region" evidence="1">
    <location>
        <begin position="474"/>
        <end position="552"/>
    </location>
</feature>
<dbReference type="Proteomes" id="UP001230220">
    <property type="component" value="Unassembled WGS sequence"/>
</dbReference>
<dbReference type="RefSeq" id="WP_307406258.1">
    <property type="nucleotide sequence ID" value="NZ_JAUSUR010000001.1"/>
</dbReference>
<dbReference type="EMBL" id="JAUSUR010000001">
    <property type="protein sequence ID" value="MDQ0360390.1"/>
    <property type="molecule type" value="Genomic_DNA"/>
</dbReference>
<evidence type="ECO:0000256" key="1">
    <source>
        <dbReference type="SAM" id="Coils"/>
    </source>
</evidence>
<feature type="compositionally biased region" description="Acidic residues" evidence="2">
    <location>
        <begin position="51"/>
        <end position="67"/>
    </location>
</feature>
<sequence length="813" mass="87810">MKKKLLLSLIVGGLVVGLTTTNIIKANEIDIEPTDEVVEENQIENQKEISENEETENEESLIEDSTGETEKEVTNSKISRSEGMVTPLSSIETTITSWSDLVTAMNTAVANPTNAYVLTLANDISVDSTITMTNGNVTIDGAGYTLLPGVVGNTGRAFDVNTGAGENRQASLTLKNLTMSHAIRNGVSNMRDSSSTSLYLSNVTIDGFDGTVNNMPVIYTYAKTEGSNMEMTNCTFTNNNYSGMLFTFLNLSTSTLLIDNCVFDSNESSASGIINIQTNGHVIFKNSEVKNNTSVSGVVTINGSGTSFNLDSVVFSNNNSTNNQAIRITNGSSGTITGDVEGGVYFTTSNIESDVTINGNIDGELIMGVGNAKIDGDATVGGLKHITGEDGKHYLEVGNGVYYTAGEDGSLGNDDDYYIYCGDDGLVGTADDIVISSCTDDLFNSEGNIVDSLTQEDIDYVEDIVNRLPDGDLKEELLDKIMDAQNQFNEREAEKSVNDLFNPDGTIKNNVTQEDINDAQDLVNKVTDEDKKKELQDKLDDAQNQLNEREAEKAVDDLFNPDGTIKDNVKQEDIDDAQDLVNKVTDEDKKKELQDKLDDAQKQLDEKEAENVVDDLFNPDGTIKEDLTQEDIDNAEDLVNQLPAGDVKDELKDKLEEAQKQYDEKHFVVLEGFKVFTGTGSVYTKIDAPVEKFSKVYVDGKLLPSSNYVVTSGSTVVTINEAYLKTLANGTYDVEIEFASGAKVATPLTVNVKGNPSVAPSTSTPSTTPTVSGGNTSTTDNVNTGDSTGLIQLYMLLGVSILVFAVVVKRKKV</sequence>
<accession>A0ABU0E0Q6</accession>
<name>A0ABU0E0Q6_9FIRM</name>
<feature type="transmembrane region" description="Helical" evidence="3">
    <location>
        <begin position="789"/>
        <end position="808"/>
    </location>
</feature>
<dbReference type="Pfam" id="PF20585">
    <property type="entry name" value="Pectate_lyase_5"/>
    <property type="match status" value="1"/>
</dbReference>
<keyword evidence="3" id="KW-0472">Membrane</keyword>
<evidence type="ECO:0000259" key="4">
    <source>
        <dbReference type="Pfam" id="PF18449"/>
    </source>
</evidence>
<feature type="coiled-coil region" evidence="1">
    <location>
        <begin position="583"/>
        <end position="610"/>
    </location>
</feature>
<feature type="region of interest" description="Disordered" evidence="2">
    <location>
        <begin position="755"/>
        <end position="781"/>
    </location>
</feature>